<dbReference type="InterPro" id="IPR000073">
    <property type="entry name" value="AB_hydrolase_1"/>
</dbReference>
<dbReference type="Pfam" id="PF12697">
    <property type="entry name" value="Abhydrolase_6"/>
    <property type="match status" value="1"/>
</dbReference>
<proteinExistence type="predicted"/>
<accession>A0ABP9TPJ9</accession>
<reference evidence="3" key="1">
    <citation type="journal article" date="2019" name="Int. J. Syst. Evol. Microbiol.">
        <title>The Global Catalogue of Microorganisms (GCM) 10K type strain sequencing project: providing services to taxonomists for standard genome sequencing and annotation.</title>
        <authorList>
            <consortium name="The Broad Institute Genomics Platform"/>
            <consortium name="The Broad Institute Genome Sequencing Center for Infectious Disease"/>
            <person name="Wu L."/>
            <person name="Ma J."/>
        </authorList>
    </citation>
    <scope>NUCLEOTIDE SEQUENCE [LARGE SCALE GENOMIC DNA]</scope>
    <source>
        <strain evidence="3">JCM 18952</strain>
    </source>
</reference>
<comment type="caution">
    <text evidence="2">The sequence shown here is derived from an EMBL/GenBank/DDBJ whole genome shotgun (WGS) entry which is preliminary data.</text>
</comment>
<dbReference type="InterPro" id="IPR029058">
    <property type="entry name" value="AB_hydrolase_fold"/>
</dbReference>
<evidence type="ECO:0000313" key="2">
    <source>
        <dbReference type="EMBL" id="GAA5227653.1"/>
    </source>
</evidence>
<organism evidence="2 3">
    <name type="scientific">Paeniglutamicibacter antarcticus</name>
    <dbReference type="NCBI Taxonomy" id="494023"/>
    <lineage>
        <taxon>Bacteria</taxon>
        <taxon>Bacillati</taxon>
        <taxon>Actinomycetota</taxon>
        <taxon>Actinomycetes</taxon>
        <taxon>Micrococcales</taxon>
        <taxon>Micrococcaceae</taxon>
        <taxon>Paeniglutamicibacter</taxon>
    </lineage>
</organism>
<keyword evidence="3" id="KW-1185">Reference proteome</keyword>
<dbReference type="Proteomes" id="UP001501257">
    <property type="component" value="Unassembled WGS sequence"/>
</dbReference>
<name>A0ABP9TPJ9_9MICC</name>
<dbReference type="EMBL" id="BAABLK010000032">
    <property type="protein sequence ID" value="GAA5227653.1"/>
    <property type="molecule type" value="Genomic_DNA"/>
</dbReference>
<protein>
    <submittedName>
        <fullName evidence="2">Alpha/beta hydrolase</fullName>
    </submittedName>
</protein>
<evidence type="ECO:0000259" key="1">
    <source>
        <dbReference type="Pfam" id="PF12697"/>
    </source>
</evidence>
<sequence>MARFTTTDGVELNFIDTGSGPALVLLHGWGFSHRFFDGVVPALSRNLRVVALDLRGHGDSGAPRYQPRVARMGADLHELLGHLDLEEAAVLGWSLGSAVIWSMLENFGSQRVAAGIFCSQVPRQYLAEDWPWHHAQCFDDSGLARFQGQVHYQLETMIKEQVDEICAAPVSEADRALFVNEMAKCPAAVRNAIMADHTRHDWRDFLQQLDLSTLVMTGQQDQAYDWRGVAWIGDHVPGAQTVLFPDSAHAIFHDEPERFVSAVLDFVAHTSAGTRGSARPTSSDADS</sequence>
<dbReference type="GO" id="GO:0016787">
    <property type="term" value="F:hydrolase activity"/>
    <property type="evidence" value="ECO:0007669"/>
    <property type="project" value="UniProtKB-KW"/>
</dbReference>
<gene>
    <name evidence="2" type="ORF">GCM10025778_21860</name>
</gene>
<dbReference type="PANTHER" id="PTHR43798">
    <property type="entry name" value="MONOACYLGLYCEROL LIPASE"/>
    <property type="match status" value="1"/>
</dbReference>
<dbReference type="PANTHER" id="PTHR43798:SF33">
    <property type="entry name" value="HYDROLASE, PUTATIVE (AFU_ORTHOLOGUE AFUA_2G14860)-RELATED"/>
    <property type="match status" value="1"/>
</dbReference>
<feature type="domain" description="AB hydrolase-1" evidence="1">
    <location>
        <begin position="23"/>
        <end position="261"/>
    </location>
</feature>
<evidence type="ECO:0000313" key="3">
    <source>
        <dbReference type="Proteomes" id="UP001501257"/>
    </source>
</evidence>
<dbReference type="Gene3D" id="3.40.50.1820">
    <property type="entry name" value="alpha/beta hydrolase"/>
    <property type="match status" value="1"/>
</dbReference>
<dbReference type="InterPro" id="IPR050266">
    <property type="entry name" value="AB_hydrolase_sf"/>
</dbReference>
<dbReference type="RefSeq" id="WP_210100489.1">
    <property type="nucleotide sequence ID" value="NZ_BAABLK010000032.1"/>
</dbReference>
<dbReference type="SUPFAM" id="SSF53474">
    <property type="entry name" value="alpha/beta-Hydrolases"/>
    <property type="match status" value="1"/>
</dbReference>
<keyword evidence="2" id="KW-0378">Hydrolase</keyword>